<dbReference type="AlphaFoldDB" id="A0AAD4H0W5"/>
<evidence type="ECO:0000313" key="6">
    <source>
        <dbReference type="Proteomes" id="UP001194580"/>
    </source>
</evidence>
<evidence type="ECO:0000259" key="4">
    <source>
        <dbReference type="Pfam" id="PF20147"/>
    </source>
</evidence>
<reference evidence="5" key="1">
    <citation type="journal article" date="2020" name="Fungal Divers.">
        <title>Resolving the Mortierellaceae phylogeny through synthesis of multi-gene phylogenetics and phylogenomics.</title>
        <authorList>
            <person name="Vandepol N."/>
            <person name="Liber J."/>
            <person name="Desiro A."/>
            <person name="Na H."/>
            <person name="Kennedy M."/>
            <person name="Barry K."/>
            <person name="Grigoriev I.V."/>
            <person name="Miller A.N."/>
            <person name="O'Donnell K."/>
            <person name="Stajich J.E."/>
            <person name="Bonito G."/>
        </authorList>
    </citation>
    <scope>NUCLEOTIDE SEQUENCE</scope>
    <source>
        <strain evidence="5">NRRL 28262</strain>
    </source>
</reference>
<evidence type="ECO:0000256" key="3">
    <source>
        <dbReference type="ARBA" id="ARBA00022525"/>
    </source>
</evidence>
<name>A0AAD4H0W5_9FUNG</name>
<dbReference type="InterPro" id="IPR052980">
    <property type="entry name" value="Crinkler_effector"/>
</dbReference>
<proteinExistence type="predicted"/>
<feature type="domain" description="Crinkler effector protein N-terminal" evidence="4">
    <location>
        <begin position="7"/>
        <end position="107"/>
    </location>
</feature>
<keyword evidence="6" id="KW-1185">Reference proteome</keyword>
<evidence type="ECO:0000313" key="5">
    <source>
        <dbReference type="EMBL" id="KAG0251529.1"/>
    </source>
</evidence>
<dbReference type="GO" id="GO:0043657">
    <property type="term" value="C:host cell"/>
    <property type="evidence" value="ECO:0007669"/>
    <property type="project" value="UniProtKB-SubCell"/>
</dbReference>
<dbReference type="PANTHER" id="PTHR33129">
    <property type="entry name" value="PROTEIN KINASE DOMAIN-CONTAINING PROTEIN-RELATED"/>
    <property type="match status" value="1"/>
</dbReference>
<organism evidence="5 6">
    <name type="scientific">Linnemannia exigua</name>
    <dbReference type="NCBI Taxonomy" id="604196"/>
    <lineage>
        <taxon>Eukaryota</taxon>
        <taxon>Fungi</taxon>
        <taxon>Fungi incertae sedis</taxon>
        <taxon>Mucoromycota</taxon>
        <taxon>Mortierellomycotina</taxon>
        <taxon>Mortierellomycetes</taxon>
        <taxon>Mortierellales</taxon>
        <taxon>Mortierellaceae</taxon>
        <taxon>Linnemannia</taxon>
    </lineage>
</organism>
<accession>A0AAD4H0W5</accession>
<keyword evidence="3" id="KW-0964">Secreted</keyword>
<dbReference type="Proteomes" id="UP001194580">
    <property type="component" value="Unassembled WGS sequence"/>
</dbReference>
<gene>
    <name evidence="5" type="ORF">BGZ95_006869</name>
</gene>
<dbReference type="EMBL" id="JAAAIL010003259">
    <property type="protein sequence ID" value="KAG0251529.1"/>
    <property type="molecule type" value="Genomic_DNA"/>
</dbReference>
<dbReference type="GO" id="GO:0005576">
    <property type="term" value="C:extracellular region"/>
    <property type="evidence" value="ECO:0007669"/>
    <property type="project" value="UniProtKB-SubCell"/>
</dbReference>
<evidence type="ECO:0000256" key="1">
    <source>
        <dbReference type="ARBA" id="ARBA00004340"/>
    </source>
</evidence>
<sequence>MTDRRIGLFCLVDGEALSHAFPVEMETSKTIGDLKDLIKAKKAPRFDDIAAAELTLWRVAVPDDDKDDETCIFLDNLLVKNKLRAASKLSMVFDADFPEDTIRVMIQHPPPGSSPKRHHPHTLINIIGLAGLTEKAVVDGEYDLALLDNKERVTLLGFIGQKVGRLDAFRSLPNTALALQGTKRKSMDKLSALDGTKWRGMDKLCTPGGIQLPVVNAKNLYIRKTYVDLYDTIYCRFESKRPYAAYENEKHVVVTGTAGIGKSAFLVYFAIRLLAESDDDDPPIIVFHTKGSRKCYVFGGRSTVRSGDVEAFEPFLSLPDTWYFVDSSHDPVLGQAKTVIAYSTKILYSEARQFKDVDKEVTWRHHMAPWDLEELKKCRTNVVDFEALPLEAVEDLYSNLGGVPRYVLRWAMEAFNLKDLEGAKDPEGTKNLEDAKACARLERAKTAACFRLEGAISMVKDPLTLMQFFAQGKDSLEFSSRLIHR</sequence>
<protein>
    <recommendedName>
        <fullName evidence="4">Crinkler effector protein N-terminal domain-containing protein</fullName>
    </recommendedName>
</protein>
<dbReference type="PANTHER" id="PTHR33129:SF1">
    <property type="entry name" value="ATP-BINDING PROTEIN"/>
    <property type="match status" value="1"/>
</dbReference>
<dbReference type="InterPro" id="IPR045379">
    <property type="entry name" value="Crinkler_N"/>
</dbReference>
<comment type="subcellular location">
    <subcellularLocation>
        <location evidence="1">Host cell</location>
    </subcellularLocation>
    <subcellularLocation>
        <location evidence="2">Secreted</location>
    </subcellularLocation>
</comment>
<dbReference type="Pfam" id="PF20147">
    <property type="entry name" value="Crinkler"/>
    <property type="match status" value="1"/>
</dbReference>
<dbReference type="SUPFAM" id="SSF52540">
    <property type="entry name" value="P-loop containing nucleoside triphosphate hydrolases"/>
    <property type="match status" value="1"/>
</dbReference>
<comment type="caution">
    <text evidence="5">The sequence shown here is derived from an EMBL/GenBank/DDBJ whole genome shotgun (WGS) entry which is preliminary data.</text>
</comment>
<evidence type="ECO:0000256" key="2">
    <source>
        <dbReference type="ARBA" id="ARBA00004613"/>
    </source>
</evidence>
<dbReference type="InterPro" id="IPR027417">
    <property type="entry name" value="P-loop_NTPase"/>
</dbReference>